<proteinExistence type="predicted"/>
<evidence type="ECO:0000313" key="2">
    <source>
        <dbReference type="Proteomes" id="UP000070054"/>
    </source>
</evidence>
<dbReference type="OrthoDB" id="360540at2759"/>
<dbReference type="EMBL" id="JEMN01001406">
    <property type="protein sequence ID" value="KXH38340.1"/>
    <property type="molecule type" value="Genomic_DNA"/>
</dbReference>
<protein>
    <submittedName>
        <fullName evidence="1">Uncharacterized protein</fullName>
    </submittedName>
</protein>
<organism evidence="1 2">
    <name type="scientific">Colletotrichum nymphaeae SA-01</name>
    <dbReference type="NCBI Taxonomy" id="1460502"/>
    <lineage>
        <taxon>Eukaryota</taxon>
        <taxon>Fungi</taxon>
        <taxon>Dikarya</taxon>
        <taxon>Ascomycota</taxon>
        <taxon>Pezizomycotina</taxon>
        <taxon>Sordariomycetes</taxon>
        <taxon>Hypocreomycetidae</taxon>
        <taxon>Glomerellales</taxon>
        <taxon>Glomerellaceae</taxon>
        <taxon>Colletotrichum</taxon>
        <taxon>Colletotrichum acutatum species complex</taxon>
    </lineage>
</organism>
<evidence type="ECO:0000313" key="1">
    <source>
        <dbReference type="EMBL" id="KXH38340.1"/>
    </source>
</evidence>
<sequence length="159" mass="18025">MGRWLTPHIQECMLNPPAAIHHFTKAEVRRLLEIAAGLNHNLAKSEKSQSLSGLAAEREQKPKSLQDATSAGYFIRISHCSPKDADEGNLQPVNNMREALLKLVSSKRTVQALLSLFYRLSQDTKSPDNQLYFFPYYAHLDRSSEWRCYVNEGHIVAIS</sequence>
<dbReference type="Proteomes" id="UP000070054">
    <property type="component" value="Unassembled WGS sequence"/>
</dbReference>
<gene>
    <name evidence="1" type="ORF">CNYM01_07530</name>
</gene>
<accession>A0A135SQZ7</accession>
<reference evidence="1 2" key="1">
    <citation type="submission" date="2014-02" db="EMBL/GenBank/DDBJ databases">
        <title>The genome sequence of Colletotrichum nymphaeae SA-01.</title>
        <authorList>
            <person name="Baroncelli R."/>
            <person name="Thon M.R."/>
        </authorList>
    </citation>
    <scope>NUCLEOTIDE SEQUENCE [LARGE SCALE GENOMIC DNA]</scope>
    <source>
        <strain evidence="1 2">SA-01</strain>
    </source>
</reference>
<comment type="caution">
    <text evidence="1">The sequence shown here is derived from an EMBL/GenBank/DDBJ whole genome shotgun (WGS) entry which is preliminary data.</text>
</comment>
<dbReference type="AlphaFoldDB" id="A0A135SQZ7"/>
<keyword evidence="2" id="KW-1185">Reference proteome</keyword>
<name>A0A135SQZ7_9PEZI</name>